<reference evidence="1 2" key="1">
    <citation type="submission" date="2016-10" db="EMBL/GenBank/DDBJ databases">
        <authorList>
            <person name="de Groot N.N."/>
        </authorList>
    </citation>
    <scope>NUCLEOTIDE SEQUENCE [LARGE SCALE GENOMIC DNA]</scope>
    <source>
        <strain evidence="1 2">DSM 23399</strain>
    </source>
</reference>
<dbReference type="STRING" id="237018.SAMN04489723_12060"/>
<dbReference type="Proteomes" id="UP000198790">
    <property type="component" value="Unassembled WGS sequence"/>
</dbReference>
<dbReference type="EMBL" id="FOKK01000020">
    <property type="protein sequence ID" value="SFB56324.1"/>
    <property type="molecule type" value="Genomic_DNA"/>
</dbReference>
<organism evidence="1 2">
    <name type="scientific">Algoriphagus aquimarinus</name>
    <dbReference type="NCBI Taxonomy" id="237018"/>
    <lineage>
        <taxon>Bacteria</taxon>
        <taxon>Pseudomonadati</taxon>
        <taxon>Bacteroidota</taxon>
        <taxon>Cytophagia</taxon>
        <taxon>Cytophagales</taxon>
        <taxon>Cyclobacteriaceae</taxon>
        <taxon>Algoriphagus</taxon>
    </lineage>
</organism>
<protein>
    <submittedName>
        <fullName evidence="1">Uncharacterized protein</fullName>
    </submittedName>
</protein>
<evidence type="ECO:0000313" key="2">
    <source>
        <dbReference type="Proteomes" id="UP000198790"/>
    </source>
</evidence>
<name>A0A1I1C100_9BACT</name>
<dbReference type="OrthoDB" id="1118033at2"/>
<dbReference type="AlphaFoldDB" id="A0A1I1C100"/>
<dbReference type="RefSeq" id="WP_092900665.1">
    <property type="nucleotide sequence ID" value="NZ_FOKK01000020.1"/>
</dbReference>
<sequence>MNYHIIINSVKTVDELPGSWSNQDLVELLDRFGFPDASNSNPAELKELLNMAISDFEPAEAAAILLDYRLSEALNEGQIDQMSHDMLLDKISEEYPEIGLHHQLFNINQLLHKAYNGKFPSAKATIAEFEISSEDANAEEITKEVVLKALQHTLNDSNLIKRLFADHLEGKVTFEEADSIIWVLRKIEGGQYQLITSEYWMARDEFLEAEFDAEVILFEEDENEG</sequence>
<keyword evidence="2" id="KW-1185">Reference proteome</keyword>
<gene>
    <name evidence="1" type="ORF">SAMN04489723_12060</name>
</gene>
<proteinExistence type="predicted"/>
<accession>A0A1I1C100</accession>
<evidence type="ECO:0000313" key="1">
    <source>
        <dbReference type="EMBL" id="SFB56324.1"/>
    </source>
</evidence>